<dbReference type="Gene3D" id="1.10.443.10">
    <property type="entry name" value="Intergrase catalytic core"/>
    <property type="match status" value="1"/>
</dbReference>
<evidence type="ECO:0000256" key="1">
    <source>
        <dbReference type="ARBA" id="ARBA00008857"/>
    </source>
</evidence>
<protein>
    <submittedName>
        <fullName evidence="5">Integrase</fullName>
    </submittedName>
</protein>
<evidence type="ECO:0000256" key="2">
    <source>
        <dbReference type="ARBA" id="ARBA00023125"/>
    </source>
</evidence>
<comment type="similarity">
    <text evidence="1">Belongs to the 'phage' integrase family.</text>
</comment>
<dbReference type="CDD" id="cd01189">
    <property type="entry name" value="INT_ICEBs1_C_like"/>
    <property type="match status" value="1"/>
</dbReference>
<proteinExistence type="inferred from homology"/>
<dbReference type="InterPro" id="IPR013762">
    <property type="entry name" value="Integrase-like_cat_sf"/>
</dbReference>
<organism evidence="5 6">
    <name type="scientific">Kutzneria kofuensis</name>
    <dbReference type="NCBI Taxonomy" id="103725"/>
    <lineage>
        <taxon>Bacteria</taxon>
        <taxon>Bacillati</taxon>
        <taxon>Actinomycetota</taxon>
        <taxon>Actinomycetes</taxon>
        <taxon>Pseudonocardiales</taxon>
        <taxon>Pseudonocardiaceae</taxon>
        <taxon>Kutzneria</taxon>
    </lineage>
</organism>
<dbReference type="GO" id="GO:0015074">
    <property type="term" value="P:DNA integration"/>
    <property type="evidence" value="ECO:0007669"/>
    <property type="project" value="InterPro"/>
</dbReference>
<dbReference type="InterPro" id="IPR050090">
    <property type="entry name" value="Tyrosine_recombinase_XerCD"/>
</dbReference>
<reference evidence="5 6" key="1">
    <citation type="submission" date="2020-08" db="EMBL/GenBank/DDBJ databases">
        <title>Sequencing the genomes of 1000 actinobacteria strains.</title>
        <authorList>
            <person name="Klenk H.-P."/>
        </authorList>
    </citation>
    <scope>NUCLEOTIDE SEQUENCE [LARGE SCALE GENOMIC DNA]</scope>
    <source>
        <strain evidence="5 6">DSM 43851</strain>
    </source>
</reference>
<name>A0A7W9KHF1_9PSEU</name>
<keyword evidence="3" id="KW-0233">DNA recombination</keyword>
<evidence type="ECO:0000313" key="5">
    <source>
        <dbReference type="EMBL" id="MBB5892635.1"/>
    </source>
</evidence>
<dbReference type="PROSITE" id="PS51898">
    <property type="entry name" value="TYR_RECOMBINASE"/>
    <property type="match status" value="1"/>
</dbReference>
<dbReference type="InterPro" id="IPR002104">
    <property type="entry name" value="Integrase_catalytic"/>
</dbReference>
<gene>
    <name evidence="5" type="ORF">BJ998_003831</name>
</gene>
<dbReference type="GO" id="GO:0003677">
    <property type="term" value="F:DNA binding"/>
    <property type="evidence" value="ECO:0007669"/>
    <property type="project" value="UniProtKB-KW"/>
</dbReference>
<dbReference type="PANTHER" id="PTHR30349:SF41">
    <property type="entry name" value="INTEGRASE_RECOMBINASE PROTEIN MJ0367-RELATED"/>
    <property type="match status" value="1"/>
</dbReference>
<dbReference type="Gene3D" id="1.10.150.130">
    <property type="match status" value="1"/>
</dbReference>
<dbReference type="GO" id="GO:0006310">
    <property type="term" value="P:DNA recombination"/>
    <property type="evidence" value="ECO:0007669"/>
    <property type="project" value="UniProtKB-KW"/>
</dbReference>
<dbReference type="RefSeq" id="WP_312890201.1">
    <property type="nucleotide sequence ID" value="NZ_BAAAWY010000027.1"/>
</dbReference>
<dbReference type="InterPro" id="IPR011010">
    <property type="entry name" value="DNA_brk_join_enz"/>
</dbReference>
<sequence length="430" mass="48430">MRQPGRKRRQRGSIVKRGNSFRVLVYAGTDPVTGKRVYLDESTTDEAEAQRILTRLLAQVDKQNQARTKGTLGYAIEEWLRVQELEQATRETYEMYVRRYINATVNGKPGLGEEPMSKVSARVLEKLYAELRRCRARCDGRPGVDHRVEGDHECRVVRHKYPPGRPPAGGYPDHDCATASCQVTECKPHACRPLANASILKIHFIIAGTLSAAVRWDWIDRNPAEVAKKPEQPKPQPKPPTVDQAARIVDGAWAEDPAWGTLVWLVNVTGLRRGELVALRWRDVDLTDSALYCWDTKTGTMRRVSLDPVTVELLTEHHERYEKACRDLDVSTTADAYVFSYSPTHDRPCNGSGITHRYARLCKRLGIDSHLHAMRHYSATQLLTAGVDVRTVGGRLGHAPGTTLRVYSAWTDQADKRAAEILGNRLKRPK</sequence>
<dbReference type="Proteomes" id="UP000585638">
    <property type="component" value="Unassembled WGS sequence"/>
</dbReference>
<dbReference type="EMBL" id="JACHIR010000001">
    <property type="protein sequence ID" value="MBB5892635.1"/>
    <property type="molecule type" value="Genomic_DNA"/>
</dbReference>
<comment type="caution">
    <text evidence="5">The sequence shown here is derived from an EMBL/GenBank/DDBJ whole genome shotgun (WGS) entry which is preliminary data.</text>
</comment>
<accession>A0A7W9KHF1</accession>
<evidence type="ECO:0000313" key="6">
    <source>
        <dbReference type="Proteomes" id="UP000585638"/>
    </source>
</evidence>
<dbReference type="PANTHER" id="PTHR30349">
    <property type="entry name" value="PHAGE INTEGRASE-RELATED"/>
    <property type="match status" value="1"/>
</dbReference>
<dbReference type="Pfam" id="PF00589">
    <property type="entry name" value="Phage_integrase"/>
    <property type="match status" value="1"/>
</dbReference>
<dbReference type="InterPro" id="IPR010998">
    <property type="entry name" value="Integrase_recombinase_N"/>
</dbReference>
<feature type="domain" description="Tyr recombinase" evidence="4">
    <location>
        <begin position="235"/>
        <end position="420"/>
    </location>
</feature>
<keyword evidence="6" id="KW-1185">Reference proteome</keyword>
<keyword evidence="2" id="KW-0238">DNA-binding</keyword>
<dbReference type="AlphaFoldDB" id="A0A7W9KHF1"/>
<dbReference type="SUPFAM" id="SSF56349">
    <property type="entry name" value="DNA breaking-rejoining enzymes"/>
    <property type="match status" value="1"/>
</dbReference>
<evidence type="ECO:0000256" key="3">
    <source>
        <dbReference type="ARBA" id="ARBA00023172"/>
    </source>
</evidence>
<evidence type="ECO:0000259" key="4">
    <source>
        <dbReference type="PROSITE" id="PS51898"/>
    </source>
</evidence>